<feature type="domain" description="AB hydrolase-1" evidence="3">
    <location>
        <begin position="91"/>
        <end position="246"/>
    </location>
</feature>
<dbReference type="InterPro" id="IPR029058">
    <property type="entry name" value="AB_hydrolase_fold"/>
</dbReference>
<reference evidence="4 5" key="1">
    <citation type="submission" date="2018-07" db="EMBL/GenBank/DDBJ databases">
        <title>The complete nuclear genome of the prasinophyte Chloropicon primus (CCMP1205).</title>
        <authorList>
            <person name="Pombert J.-F."/>
            <person name="Otis C."/>
            <person name="Turmel M."/>
            <person name="Lemieux C."/>
        </authorList>
    </citation>
    <scope>NUCLEOTIDE SEQUENCE [LARGE SCALE GENOMIC DNA]</scope>
    <source>
        <strain evidence="4 5">CCMP1205</strain>
    </source>
</reference>
<organism evidence="4 5">
    <name type="scientific">Chloropicon primus</name>
    <dbReference type="NCBI Taxonomy" id="1764295"/>
    <lineage>
        <taxon>Eukaryota</taxon>
        <taxon>Viridiplantae</taxon>
        <taxon>Chlorophyta</taxon>
        <taxon>Chloropicophyceae</taxon>
        <taxon>Chloropicales</taxon>
        <taxon>Chloropicaceae</taxon>
        <taxon>Chloropicon</taxon>
    </lineage>
</organism>
<evidence type="ECO:0000313" key="4">
    <source>
        <dbReference type="EMBL" id="QDZ21412.1"/>
    </source>
</evidence>
<dbReference type="PRINTS" id="PR00793">
    <property type="entry name" value="PROAMNOPTASE"/>
</dbReference>
<dbReference type="InterPro" id="IPR000073">
    <property type="entry name" value="AB_hydrolase_1"/>
</dbReference>
<dbReference type="Proteomes" id="UP000316726">
    <property type="component" value="Chromosome 5"/>
</dbReference>
<dbReference type="OrthoDB" id="1898734at2759"/>
<dbReference type="STRING" id="1764295.A0A5B8MQ36"/>
<dbReference type="GO" id="GO:0006508">
    <property type="term" value="P:proteolysis"/>
    <property type="evidence" value="ECO:0007669"/>
    <property type="project" value="InterPro"/>
</dbReference>
<dbReference type="AlphaFoldDB" id="A0A5B8MQ36"/>
<keyword evidence="2 4" id="KW-0378">Hydrolase</keyword>
<gene>
    <name evidence="4" type="ORF">A3770_05p39300</name>
</gene>
<evidence type="ECO:0000259" key="3">
    <source>
        <dbReference type="Pfam" id="PF00561"/>
    </source>
</evidence>
<protein>
    <submittedName>
        <fullName evidence="4">Alpha/beta-hydrolase</fullName>
    </submittedName>
</protein>
<keyword evidence="5" id="KW-1185">Reference proteome</keyword>
<comment type="similarity">
    <text evidence="1">Belongs to the peptidase S33 family.</text>
</comment>
<proteinExistence type="inferred from homology"/>
<sequence length="480" mass="53713">MRAAGASASTATGASTATVAETSFGRIRHWLGCTDVVNGLHMRELFFEVPLDYDDEKNAAAGGEEEGKKKIVVFAREVSSSRRPSDSLPYLIYLQGGPGFESPRPLDSGGWMDKACESFRVLLLDQRGTGRSTALTTASLALLDSAHDQAALLALHRADNIVRDAEAIRQCLGQKQWSTIGQSFGGFCTVTYLSMFPSSLRESFIMGGLPPTDKGCTAHKVYTHLFKRVETQNKKYYSRFPQDVEKIRQVFSYLLKKRSVETPAGNILSAKSLQSIGIRFGSAQCLESIHFMFEDPFEVTGELSYKFLRDYDSLISIDTNVIYAILHESIYCSEGGPSGWAAESVRKEYEVNECRNFDASWAIANDEPVFFTGEMVFPFMFDEVKQLRPLQEASEILAMKSDWPPLYDEGQLLRNEVRAAAAVYFEDMYVDLNLSLETAQKIKGLRVYVTNEYLHSGIRENGPKVLEKLMNMARNVEPIR</sequence>
<name>A0A5B8MQ36_9CHLO</name>
<dbReference type="SUPFAM" id="SSF53474">
    <property type="entry name" value="alpha/beta-Hydrolases"/>
    <property type="match status" value="1"/>
</dbReference>
<dbReference type="PANTHER" id="PTHR43248">
    <property type="entry name" value="2-SUCCINYL-6-HYDROXY-2,4-CYCLOHEXADIENE-1-CARBOXYLATE SYNTHASE"/>
    <property type="match status" value="1"/>
</dbReference>
<dbReference type="GO" id="GO:0008233">
    <property type="term" value="F:peptidase activity"/>
    <property type="evidence" value="ECO:0007669"/>
    <property type="project" value="InterPro"/>
</dbReference>
<dbReference type="Gene3D" id="3.40.50.1820">
    <property type="entry name" value="alpha/beta hydrolase"/>
    <property type="match status" value="1"/>
</dbReference>
<dbReference type="InterPro" id="IPR002410">
    <property type="entry name" value="Peptidase_S33"/>
</dbReference>
<dbReference type="EMBL" id="CP031038">
    <property type="protein sequence ID" value="QDZ21412.1"/>
    <property type="molecule type" value="Genomic_DNA"/>
</dbReference>
<evidence type="ECO:0000313" key="5">
    <source>
        <dbReference type="Proteomes" id="UP000316726"/>
    </source>
</evidence>
<evidence type="ECO:0000256" key="1">
    <source>
        <dbReference type="ARBA" id="ARBA00010088"/>
    </source>
</evidence>
<evidence type="ECO:0000256" key="2">
    <source>
        <dbReference type="ARBA" id="ARBA00022801"/>
    </source>
</evidence>
<dbReference type="Pfam" id="PF00561">
    <property type="entry name" value="Abhydrolase_1"/>
    <property type="match status" value="1"/>
</dbReference>
<dbReference type="PANTHER" id="PTHR43248:SF2">
    <property type="entry name" value="PROLYL AMINOPEPTIDASE"/>
    <property type="match status" value="1"/>
</dbReference>
<accession>A0A5B8MQ36</accession>
<dbReference type="InterPro" id="IPR051601">
    <property type="entry name" value="Serine_prot/Carboxylest_S33"/>
</dbReference>